<keyword evidence="17 20" id="KW-0675">Receptor</keyword>
<dbReference type="Ensembl" id="ENSACLT00000068415.1">
    <property type="protein sequence ID" value="ENSACLP00000055398.1"/>
    <property type="gene ID" value="ENSACLG00000011527.2"/>
</dbReference>
<evidence type="ECO:0000256" key="20">
    <source>
        <dbReference type="PIRNR" id="PIRNR036960"/>
    </source>
</evidence>
<dbReference type="PANTHER" id="PTHR46806">
    <property type="entry name" value="F5/8 TYPE C DOMAIN-CONTAINING PROTEIN"/>
    <property type="match status" value="1"/>
</dbReference>
<keyword evidence="19" id="KW-0357">Heparan sulfate</keyword>
<evidence type="ECO:0000256" key="24">
    <source>
        <dbReference type="SAM" id="Phobius"/>
    </source>
</evidence>
<evidence type="ECO:0000259" key="27">
    <source>
        <dbReference type="PROSITE" id="PS50060"/>
    </source>
</evidence>
<dbReference type="GO" id="GO:0008201">
    <property type="term" value="F:heparin binding"/>
    <property type="evidence" value="ECO:0007669"/>
    <property type="project" value="UniProtKB-KW"/>
</dbReference>
<evidence type="ECO:0000256" key="8">
    <source>
        <dbReference type="ARBA" id="ARBA00022729"/>
    </source>
</evidence>
<keyword evidence="16 22" id="KW-1015">Disulfide bond</keyword>
<dbReference type="PROSITE" id="PS50060">
    <property type="entry name" value="MAM_2"/>
    <property type="match status" value="1"/>
</dbReference>
<dbReference type="PROSITE" id="PS01286">
    <property type="entry name" value="FA58C_2"/>
    <property type="match status" value="2"/>
</dbReference>
<dbReference type="Pfam" id="PF11980">
    <property type="entry name" value="DUF3481"/>
    <property type="match status" value="1"/>
</dbReference>
<dbReference type="InterPro" id="IPR050633">
    <property type="entry name" value="Neuropilin_MCO_CoagFactor"/>
</dbReference>
<protein>
    <recommendedName>
        <fullName evidence="20">Neuropilin</fullName>
    </recommendedName>
</protein>
<dbReference type="GO" id="GO:0005021">
    <property type="term" value="F:vascular endothelial growth factor receptor activity"/>
    <property type="evidence" value="ECO:0007669"/>
    <property type="project" value="InterPro"/>
</dbReference>
<dbReference type="InterPro" id="IPR022579">
    <property type="entry name" value="Neuropilin_C"/>
</dbReference>
<sequence length="884" mass="98687">NNKRASSCSVLCVIWINKCGGNIRISTANYLTSPGYPTSYPPSQRCVWVISAPGPHQRILINFNPHFDLEDRECKYDYVEVRDGTDESGQLVGKYCGKIAPSPVVSSGNQLFIKFVSDYETHGAGFSIRYEIFKTGPECSRNFTSNSGIIKSPGFPEKYPNNLDCTFMIFAPKMSEIILEFESFELEPDPTPPTGVFCRYDRLEIWDGFPGVGPHVGRYCGQNTPGRIISYTGILALTINTDSAIAKEGFSANFTVIERTVPEDFDCSDPLGMESGEITSDQIMVSSQYNPSWSPERSRLNYYENAWTPAEDSNKEWIQVDLGFLRFVSAIGTQGAISQETQRVYFVKSYKVDVSSNGEDWITLKEGSKQKVFQGNTNPTDVAKTKLPKPTLTRFVRIRPVTWETGIALRFEVYGCKISEYPCSGMLGMVSGLINDNQITASSHTDRSWVPENARLLTSRTGWTLLPQPQPFTNEWLQVDLGEEKLVRGLIIQGGKHRENKVFMKKFRLGYSNNGSDWRMVLDTSGNRPKIFEGNSNYDTPELRTVEPLLTRFVRIYPERATPAGMGLRLELLGCEIEAPTLPPTTAIPSTTPSDECDDDQASCHSGTGDDYDVTGANIAFMRLRPMIDSQHLTQYMWHFTSVLLIQGLYITGEPGNFIYTLATSPQETEVARLVSPVVSSPDSDLCVSFWYHMFGPHIGTLHIKQRKQTEKGPADVLLWTVSGHQGNRWREGRVLVPRTNKPYQVVIESLVERKSWGDIAVDDIKVLDGITLLDCKGEALCIDINEISKSFHTSEYPDFVDNNQIPEGSMLKTLDPILITIIAMSALGVFLGAICGVVLYCACSHGGMSDRNLSALENYNFELVDGVKLKKDKLNVQSSYSEA</sequence>
<dbReference type="AlphaFoldDB" id="A0AAX7TEK5"/>
<dbReference type="Gene3D" id="2.60.120.200">
    <property type="match status" value="1"/>
</dbReference>
<dbReference type="Pfam" id="PF00629">
    <property type="entry name" value="MAM"/>
    <property type="match status" value="1"/>
</dbReference>
<feature type="disulfide bond" evidence="22">
    <location>
        <begin position="74"/>
        <end position="96"/>
    </location>
</feature>
<evidence type="ECO:0000256" key="4">
    <source>
        <dbReference type="ARBA" id="ARBA00022657"/>
    </source>
</evidence>
<keyword evidence="7 21" id="KW-0479">Metal-binding</keyword>
<keyword evidence="4" id="KW-0037">Angiogenesis</keyword>
<evidence type="ECO:0000256" key="1">
    <source>
        <dbReference type="ARBA" id="ARBA00004479"/>
    </source>
</evidence>
<feature type="binding site" evidence="21">
    <location>
        <position position="242"/>
    </location>
    <ligand>
        <name>Ca(2+)</name>
        <dbReference type="ChEBI" id="CHEBI:29108"/>
    </ligand>
</feature>
<dbReference type="CDD" id="cd06263">
    <property type="entry name" value="MAM"/>
    <property type="match status" value="1"/>
</dbReference>
<dbReference type="PROSITE" id="PS00740">
    <property type="entry name" value="MAM_1"/>
    <property type="match status" value="1"/>
</dbReference>
<keyword evidence="3 20" id="KW-0217">Developmental protein</keyword>
<dbReference type="GO" id="GO:0046872">
    <property type="term" value="F:metal ion binding"/>
    <property type="evidence" value="ECO:0007669"/>
    <property type="project" value="UniProtKB-UniRule"/>
</dbReference>
<dbReference type="GO" id="GO:0002040">
    <property type="term" value="P:sprouting angiogenesis"/>
    <property type="evidence" value="ECO:0007669"/>
    <property type="project" value="TreeGrafter"/>
</dbReference>
<feature type="disulfide bond" evidence="22">
    <location>
        <begin position="423"/>
        <end position="575"/>
    </location>
</feature>
<dbReference type="GO" id="GO:0030424">
    <property type="term" value="C:axon"/>
    <property type="evidence" value="ECO:0007669"/>
    <property type="project" value="TreeGrafter"/>
</dbReference>
<dbReference type="SMART" id="SM00231">
    <property type="entry name" value="FA58C"/>
    <property type="match status" value="2"/>
</dbReference>
<dbReference type="SMART" id="SM00137">
    <property type="entry name" value="MAM"/>
    <property type="match status" value="1"/>
</dbReference>
<dbReference type="GO" id="GO:0007411">
    <property type="term" value="P:axon guidance"/>
    <property type="evidence" value="ECO:0007669"/>
    <property type="project" value="InterPro"/>
</dbReference>
<dbReference type="GO" id="GO:0009611">
    <property type="term" value="P:response to wounding"/>
    <property type="evidence" value="ECO:0007669"/>
    <property type="project" value="TreeGrafter"/>
</dbReference>
<evidence type="ECO:0000256" key="2">
    <source>
        <dbReference type="ARBA" id="ARBA00006078"/>
    </source>
</evidence>
<reference evidence="28" key="2">
    <citation type="submission" date="2025-08" db="UniProtKB">
        <authorList>
            <consortium name="Ensembl"/>
        </authorList>
    </citation>
    <scope>IDENTIFICATION</scope>
</reference>
<evidence type="ECO:0000256" key="5">
    <source>
        <dbReference type="ARBA" id="ARBA00022674"/>
    </source>
</evidence>
<evidence type="ECO:0000256" key="23">
    <source>
        <dbReference type="PROSITE-ProRule" id="PRU00059"/>
    </source>
</evidence>
<evidence type="ECO:0000256" key="11">
    <source>
        <dbReference type="ARBA" id="ARBA00022837"/>
    </source>
</evidence>
<feature type="transmembrane region" description="Helical" evidence="24">
    <location>
        <begin position="818"/>
        <end position="843"/>
    </location>
</feature>
<dbReference type="PANTHER" id="PTHR46806:SF4">
    <property type="entry name" value="NEUROPILIN-1"/>
    <property type="match status" value="1"/>
</dbReference>
<reference evidence="28" key="1">
    <citation type="submission" date="2018-05" db="EMBL/GenBank/DDBJ databases">
        <authorList>
            <person name="Datahose"/>
        </authorList>
    </citation>
    <scope>NUCLEOTIDE SEQUENCE</scope>
</reference>
<feature type="domain" description="CUB" evidence="25">
    <location>
        <begin position="139"/>
        <end position="257"/>
    </location>
</feature>
<evidence type="ECO:0000256" key="19">
    <source>
        <dbReference type="ARBA" id="ARBA00023207"/>
    </source>
</evidence>
<keyword evidence="10 20" id="KW-0221">Differentiation</keyword>
<evidence type="ECO:0000256" key="15">
    <source>
        <dbReference type="ARBA" id="ARBA00023136"/>
    </source>
</evidence>
<dbReference type="GO" id="GO:0030947">
    <property type="term" value="P:regulation of vascular endothelial growth factor receptor signaling pathway"/>
    <property type="evidence" value="ECO:0007669"/>
    <property type="project" value="TreeGrafter"/>
</dbReference>
<dbReference type="Proteomes" id="UP000265100">
    <property type="component" value="Chromosome 9"/>
</dbReference>
<dbReference type="InterPro" id="IPR000421">
    <property type="entry name" value="FA58C"/>
</dbReference>
<evidence type="ECO:0000256" key="13">
    <source>
        <dbReference type="ARBA" id="ARBA00022974"/>
    </source>
</evidence>
<dbReference type="SUPFAM" id="SSF49854">
    <property type="entry name" value="Spermadhesin, CUB domain"/>
    <property type="match status" value="2"/>
</dbReference>
<evidence type="ECO:0000313" key="29">
    <source>
        <dbReference type="Proteomes" id="UP000265100"/>
    </source>
</evidence>
<dbReference type="CDD" id="cd00057">
    <property type="entry name" value="FA58C"/>
    <property type="match status" value="2"/>
</dbReference>
<feature type="domain" description="F5/8 type C" evidence="26">
    <location>
        <begin position="423"/>
        <end position="575"/>
    </location>
</feature>
<evidence type="ECO:0000259" key="26">
    <source>
        <dbReference type="PROSITE" id="PS50022"/>
    </source>
</evidence>
<dbReference type="InterPro" id="IPR008979">
    <property type="entry name" value="Galactose-bd-like_sf"/>
</dbReference>
<comment type="subcellular location">
    <subcellularLocation>
        <location evidence="1">Membrane</location>
        <topology evidence="1">Single-pass type I membrane protein</topology>
    </subcellularLocation>
</comment>
<dbReference type="SUPFAM" id="SSF49785">
    <property type="entry name" value="Galactose-binding domain-like"/>
    <property type="match status" value="2"/>
</dbReference>
<evidence type="ECO:0000256" key="3">
    <source>
        <dbReference type="ARBA" id="ARBA00022473"/>
    </source>
</evidence>
<dbReference type="FunFam" id="2.60.120.260:FF:000013">
    <property type="entry name" value="Neuropilin"/>
    <property type="match status" value="1"/>
</dbReference>
<keyword evidence="12 20" id="KW-0524">Neurogenesis</keyword>
<keyword evidence="13" id="KW-0654">Proteoglycan</keyword>
<dbReference type="GO" id="GO:0017154">
    <property type="term" value="F:semaphorin receptor activity"/>
    <property type="evidence" value="ECO:0007669"/>
    <property type="project" value="InterPro"/>
</dbReference>
<feature type="binding site" evidence="21">
    <location>
        <position position="187"/>
    </location>
    <ligand>
        <name>Ca(2+)</name>
        <dbReference type="ChEBI" id="CHEBI:29108"/>
    </ligand>
</feature>
<keyword evidence="15 20" id="KW-0472">Membrane</keyword>
<feature type="binding site" evidence="21">
    <location>
        <position position="201"/>
    </location>
    <ligand>
        <name>Ca(2+)</name>
        <dbReference type="ChEBI" id="CHEBI:29108"/>
    </ligand>
</feature>
<dbReference type="GO" id="GO:0001570">
    <property type="term" value="P:vasculogenesis"/>
    <property type="evidence" value="ECO:0007669"/>
    <property type="project" value="TreeGrafter"/>
</dbReference>
<evidence type="ECO:0000256" key="9">
    <source>
        <dbReference type="ARBA" id="ARBA00022737"/>
    </source>
</evidence>
<dbReference type="GO" id="GO:0038085">
    <property type="term" value="F:vascular endothelial growth factor binding"/>
    <property type="evidence" value="ECO:0007669"/>
    <property type="project" value="TreeGrafter"/>
</dbReference>
<dbReference type="CDD" id="cd00041">
    <property type="entry name" value="CUB"/>
    <property type="match status" value="2"/>
</dbReference>
<keyword evidence="29" id="KW-1185">Reference proteome</keyword>
<feature type="domain" description="CUB" evidence="25">
    <location>
        <begin position="19"/>
        <end position="133"/>
    </location>
</feature>
<dbReference type="GeneTree" id="ENSGT00940000157169"/>
<evidence type="ECO:0000256" key="21">
    <source>
        <dbReference type="PIRSR" id="PIRSR036960-1"/>
    </source>
</evidence>
<dbReference type="InterPro" id="IPR000859">
    <property type="entry name" value="CUB_dom"/>
</dbReference>
<reference evidence="28" key="3">
    <citation type="submission" date="2025-09" db="UniProtKB">
        <authorList>
            <consortium name="Ensembl"/>
        </authorList>
    </citation>
    <scope>IDENTIFICATION</scope>
</reference>
<keyword evidence="11 20" id="KW-0106">Calcium</keyword>
<dbReference type="SUPFAM" id="SSF49899">
    <property type="entry name" value="Concanavalin A-like lectins/glucanases"/>
    <property type="match status" value="1"/>
</dbReference>
<keyword evidence="18" id="KW-0325">Glycoprotein</keyword>
<proteinExistence type="inferred from homology"/>
<dbReference type="PROSITE" id="PS50022">
    <property type="entry name" value="FA58C_3"/>
    <property type="match status" value="2"/>
</dbReference>
<dbReference type="InterPro" id="IPR000998">
    <property type="entry name" value="MAM_dom"/>
</dbReference>
<dbReference type="InterPro" id="IPR013320">
    <property type="entry name" value="ConA-like_dom_sf"/>
</dbReference>
<evidence type="ECO:0000256" key="16">
    <source>
        <dbReference type="ARBA" id="ARBA00023157"/>
    </source>
</evidence>
<dbReference type="InterPro" id="IPR035914">
    <property type="entry name" value="Sperma_CUB_dom_sf"/>
</dbReference>
<dbReference type="PROSITE" id="PS01285">
    <property type="entry name" value="FA58C_1"/>
    <property type="match status" value="1"/>
</dbReference>
<keyword evidence="14 24" id="KW-1133">Transmembrane helix</keyword>
<keyword evidence="8" id="KW-0732">Signal</keyword>
<dbReference type="FunFam" id="2.60.120.290:FF:000010">
    <property type="entry name" value="Neuropilin"/>
    <property type="match status" value="1"/>
</dbReference>
<dbReference type="PROSITE" id="PS01180">
    <property type="entry name" value="CUB"/>
    <property type="match status" value="2"/>
</dbReference>
<comment type="similarity">
    <text evidence="2 20">Belongs to the neuropilin family.</text>
</comment>
<dbReference type="GO" id="GO:0010595">
    <property type="term" value="P:positive regulation of endothelial cell migration"/>
    <property type="evidence" value="ECO:0007669"/>
    <property type="project" value="TreeGrafter"/>
</dbReference>
<evidence type="ECO:0000256" key="12">
    <source>
        <dbReference type="ARBA" id="ARBA00022902"/>
    </source>
</evidence>
<dbReference type="FunFam" id="2.60.120.260:FF:000002">
    <property type="entry name" value="Coagulation factor VIII"/>
    <property type="match status" value="1"/>
</dbReference>
<keyword evidence="9" id="KW-0677">Repeat</keyword>
<keyword evidence="5" id="KW-0358">Heparin-binding</keyword>
<evidence type="ECO:0000259" key="25">
    <source>
        <dbReference type="PROSITE" id="PS01180"/>
    </source>
</evidence>
<evidence type="ECO:0000256" key="18">
    <source>
        <dbReference type="ARBA" id="ARBA00023180"/>
    </source>
</evidence>
<evidence type="ECO:0000256" key="6">
    <source>
        <dbReference type="ARBA" id="ARBA00022692"/>
    </source>
</evidence>
<evidence type="ECO:0000256" key="22">
    <source>
        <dbReference type="PIRSR" id="PIRSR036960-2"/>
    </source>
</evidence>
<feature type="disulfide bond" evidence="22">
    <location>
        <begin position="139"/>
        <end position="165"/>
    </location>
</feature>
<dbReference type="GO" id="GO:0005886">
    <property type="term" value="C:plasma membrane"/>
    <property type="evidence" value="ECO:0007669"/>
    <property type="project" value="TreeGrafter"/>
</dbReference>
<dbReference type="InterPro" id="IPR014648">
    <property type="entry name" value="Neuropilin"/>
</dbReference>
<organism evidence="28 29">
    <name type="scientific">Astatotilapia calliptera</name>
    <name type="common">Eastern happy</name>
    <name type="synonym">Chromis callipterus</name>
    <dbReference type="NCBI Taxonomy" id="8154"/>
    <lineage>
        <taxon>Eukaryota</taxon>
        <taxon>Metazoa</taxon>
        <taxon>Chordata</taxon>
        <taxon>Craniata</taxon>
        <taxon>Vertebrata</taxon>
        <taxon>Euteleostomi</taxon>
        <taxon>Actinopterygii</taxon>
        <taxon>Neopterygii</taxon>
        <taxon>Teleostei</taxon>
        <taxon>Neoteleostei</taxon>
        <taxon>Acanthomorphata</taxon>
        <taxon>Ovalentaria</taxon>
        <taxon>Cichlomorphae</taxon>
        <taxon>Cichliformes</taxon>
        <taxon>Cichlidae</taxon>
        <taxon>African cichlids</taxon>
        <taxon>Pseudocrenilabrinae</taxon>
        <taxon>Haplochromini</taxon>
        <taxon>Astatotilapia</taxon>
    </lineage>
</organism>
<dbReference type="SMART" id="SM00042">
    <property type="entry name" value="CUB"/>
    <property type="match status" value="2"/>
</dbReference>
<dbReference type="FunFam" id="2.60.120.290:FF:000003">
    <property type="entry name" value="Neuropilin"/>
    <property type="match status" value="1"/>
</dbReference>
<dbReference type="GO" id="GO:0051491">
    <property type="term" value="P:positive regulation of filopodium assembly"/>
    <property type="evidence" value="ECO:0007669"/>
    <property type="project" value="TreeGrafter"/>
</dbReference>
<dbReference type="Gene3D" id="2.60.120.260">
    <property type="entry name" value="Galactose-binding domain-like"/>
    <property type="match status" value="2"/>
</dbReference>
<dbReference type="Pfam" id="PF00754">
    <property type="entry name" value="F5_F8_type_C"/>
    <property type="match status" value="2"/>
</dbReference>
<accession>A0AAX7TEK5</accession>
<feature type="domain" description="F5/8 type C" evidence="26">
    <location>
        <begin position="267"/>
        <end position="416"/>
    </location>
</feature>
<comment type="caution">
    <text evidence="23">Lacks conserved residue(s) required for the propagation of feature annotation.</text>
</comment>
<dbReference type="GO" id="GO:0005925">
    <property type="term" value="C:focal adhesion"/>
    <property type="evidence" value="ECO:0007669"/>
    <property type="project" value="TreeGrafter"/>
</dbReference>
<dbReference type="GO" id="GO:0048010">
    <property type="term" value="P:vascular endothelial growth factor receptor signaling pathway"/>
    <property type="evidence" value="ECO:0007669"/>
    <property type="project" value="TreeGrafter"/>
</dbReference>
<evidence type="ECO:0000256" key="10">
    <source>
        <dbReference type="ARBA" id="ARBA00022782"/>
    </source>
</evidence>
<dbReference type="GO" id="GO:0001755">
    <property type="term" value="P:neural crest cell migration"/>
    <property type="evidence" value="ECO:0007669"/>
    <property type="project" value="TreeGrafter"/>
</dbReference>
<evidence type="ECO:0000313" key="28">
    <source>
        <dbReference type="Ensembl" id="ENSACLP00000055398.1"/>
    </source>
</evidence>
<feature type="disulfide bond" evidence="22 23">
    <location>
        <begin position="19"/>
        <end position="46"/>
    </location>
</feature>
<dbReference type="Gene3D" id="2.60.120.290">
    <property type="entry name" value="Spermadhesin, CUB domain"/>
    <property type="match status" value="2"/>
</dbReference>
<feature type="disulfide bond" evidence="22">
    <location>
        <begin position="198"/>
        <end position="220"/>
    </location>
</feature>
<keyword evidence="6 24" id="KW-0812">Transmembrane</keyword>
<evidence type="ECO:0000256" key="17">
    <source>
        <dbReference type="ARBA" id="ARBA00023170"/>
    </source>
</evidence>
<name>A0AAX7TEK5_ASTCA</name>
<dbReference type="Pfam" id="PF00431">
    <property type="entry name" value="CUB"/>
    <property type="match status" value="2"/>
</dbReference>
<feature type="disulfide bond" evidence="22">
    <location>
        <begin position="267"/>
        <end position="416"/>
    </location>
</feature>
<evidence type="ECO:0000256" key="14">
    <source>
        <dbReference type="ARBA" id="ARBA00022989"/>
    </source>
</evidence>
<dbReference type="PIRSF" id="PIRSF036960">
    <property type="entry name" value="Neuropilin"/>
    <property type="match status" value="1"/>
</dbReference>
<feature type="domain" description="MAM" evidence="27">
    <location>
        <begin position="573"/>
        <end position="778"/>
    </location>
</feature>
<evidence type="ECO:0000256" key="7">
    <source>
        <dbReference type="ARBA" id="ARBA00022723"/>
    </source>
</evidence>